<dbReference type="Proteomes" id="UP000254621">
    <property type="component" value="Unassembled WGS sequence"/>
</dbReference>
<accession>A0A380P8V9</accession>
<dbReference type="EMBL" id="UHIV01000009">
    <property type="protein sequence ID" value="SUP61650.1"/>
    <property type="molecule type" value="Genomic_DNA"/>
</dbReference>
<dbReference type="AlphaFoldDB" id="A0A380P8V9"/>
<reference evidence="2 3" key="1">
    <citation type="submission" date="2018-06" db="EMBL/GenBank/DDBJ databases">
        <authorList>
            <consortium name="Pathogen Informatics"/>
            <person name="Doyle S."/>
        </authorList>
    </citation>
    <scope>NUCLEOTIDE SEQUENCE [LARGE SCALE GENOMIC DNA]</scope>
    <source>
        <strain evidence="2 3">NCTC13645</strain>
    </source>
</reference>
<name>A0A380P8V9_WEIVI</name>
<feature type="region of interest" description="Disordered" evidence="1">
    <location>
        <begin position="1"/>
        <end position="20"/>
    </location>
</feature>
<evidence type="ECO:0000313" key="2">
    <source>
        <dbReference type="EMBL" id="SUP61650.1"/>
    </source>
</evidence>
<proteinExistence type="predicted"/>
<feature type="compositionally biased region" description="Low complexity" evidence="1">
    <location>
        <begin position="1"/>
        <end position="16"/>
    </location>
</feature>
<evidence type="ECO:0000256" key="1">
    <source>
        <dbReference type="SAM" id="MobiDB-lite"/>
    </source>
</evidence>
<evidence type="ECO:0000313" key="3">
    <source>
        <dbReference type="Proteomes" id="UP000254621"/>
    </source>
</evidence>
<organism evidence="2 3">
    <name type="scientific">Weissella viridescens</name>
    <name type="common">Lactobacillus viridescens</name>
    <dbReference type="NCBI Taxonomy" id="1629"/>
    <lineage>
        <taxon>Bacteria</taxon>
        <taxon>Bacillati</taxon>
        <taxon>Bacillota</taxon>
        <taxon>Bacilli</taxon>
        <taxon>Lactobacillales</taxon>
        <taxon>Lactobacillaceae</taxon>
        <taxon>Weissella</taxon>
    </lineage>
</organism>
<sequence length="87" mass="9889">MRNVQVRQQNVMQSSVDSTDDDQEVMMNALQAELQYIHQGRAKNTLSSGLAKALYDEVNAAQALVWRLKKTNNFEIQSNVSFGCFYT</sequence>
<protein>
    <submittedName>
        <fullName evidence="2">Uncharacterized protein</fullName>
    </submittedName>
</protein>
<gene>
    <name evidence="2" type="ORF">NCTC13645_02817</name>
</gene>